<dbReference type="InterPro" id="IPR050377">
    <property type="entry name" value="Radical_SAM_PqqE_MftC-like"/>
</dbReference>
<evidence type="ECO:0000256" key="3">
    <source>
        <dbReference type="ARBA" id="ARBA00023004"/>
    </source>
</evidence>
<organism evidence="6 7">
    <name type="scientific">Streptomyces populi</name>
    <dbReference type="NCBI Taxonomy" id="2058924"/>
    <lineage>
        <taxon>Bacteria</taxon>
        <taxon>Bacillati</taxon>
        <taxon>Actinomycetota</taxon>
        <taxon>Actinomycetes</taxon>
        <taxon>Kitasatosporales</taxon>
        <taxon>Streptomycetaceae</taxon>
        <taxon>Streptomyces</taxon>
    </lineage>
</organism>
<dbReference type="SFLD" id="SFLDG01067">
    <property type="entry name" value="SPASM/twitch_domain_containing"/>
    <property type="match status" value="1"/>
</dbReference>
<evidence type="ECO:0000313" key="7">
    <source>
        <dbReference type="Proteomes" id="UP000236178"/>
    </source>
</evidence>
<dbReference type="EMBL" id="PJOS01000025">
    <property type="protein sequence ID" value="PKT72107.1"/>
    <property type="molecule type" value="Genomic_DNA"/>
</dbReference>
<gene>
    <name evidence="6" type="ORF">CW362_15140</name>
</gene>
<keyword evidence="2" id="KW-0479">Metal-binding</keyword>
<accession>A0A2I0SQA4</accession>
<dbReference type="InterPro" id="IPR013785">
    <property type="entry name" value="Aldolase_TIM"/>
</dbReference>
<dbReference type="GO" id="GO:0003824">
    <property type="term" value="F:catalytic activity"/>
    <property type="evidence" value="ECO:0007669"/>
    <property type="project" value="InterPro"/>
</dbReference>
<comment type="caution">
    <text evidence="6">The sequence shown here is derived from an EMBL/GenBank/DDBJ whole genome shotgun (WGS) entry which is preliminary data.</text>
</comment>
<evidence type="ECO:0000313" key="6">
    <source>
        <dbReference type="EMBL" id="PKT72107.1"/>
    </source>
</evidence>
<name>A0A2I0SQA4_9ACTN</name>
<evidence type="ECO:0000256" key="2">
    <source>
        <dbReference type="ARBA" id="ARBA00022723"/>
    </source>
</evidence>
<evidence type="ECO:0000256" key="1">
    <source>
        <dbReference type="ARBA" id="ARBA00022691"/>
    </source>
</evidence>
<protein>
    <submittedName>
        <fullName evidence="6">Radical SAM protein</fullName>
    </submittedName>
</protein>
<dbReference type="SUPFAM" id="SSF102114">
    <property type="entry name" value="Radical SAM enzymes"/>
    <property type="match status" value="1"/>
</dbReference>
<reference evidence="6 7" key="1">
    <citation type="submission" date="2017-12" db="EMBL/GenBank/DDBJ databases">
        <title>Streptomyces populusis sp. nov., a novel endophytic actinobacterium isolated from stems of Populus adenopoda Maxim.</title>
        <authorList>
            <person name="Wang Z."/>
        </authorList>
    </citation>
    <scope>NUCLEOTIDE SEQUENCE [LARGE SCALE GENOMIC DNA]</scope>
    <source>
        <strain evidence="6 7">A249</strain>
    </source>
</reference>
<proteinExistence type="predicted"/>
<dbReference type="PROSITE" id="PS51918">
    <property type="entry name" value="RADICAL_SAM"/>
    <property type="match status" value="1"/>
</dbReference>
<dbReference type="CDD" id="cd01335">
    <property type="entry name" value="Radical_SAM"/>
    <property type="match status" value="1"/>
</dbReference>
<dbReference type="InterPro" id="IPR058240">
    <property type="entry name" value="rSAM_sf"/>
</dbReference>
<dbReference type="SFLD" id="SFLDS00029">
    <property type="entry name" value="Radical_SAM"/>
    <property type="match status" value="1"/>
</dbReference>
<keyword evidence="1" id="KW-0949">S-adenosyl-L-methionine</keyword>
<dbReference type="PANTHER" id="PTHR11228">
    <property type="entry name" value="RADICAL SAM DOMAIN PROTEIN"/>
    <property type="match status" value="1"/>
</dbReference>
<dbReference type="OrthoDB" id="9782387at2"/>
<keyword evidence="3" id="KW-0408">Iron</keyword>
<dbReference type="InterPro" id="IPR007197">
    <property type="entry name" value="rSAM"/>
</dbReference>
<evidence type="ECO:0000256" key="4">
    <source>
        <dbReference type="ARBA" id="ARBA00023014"/>
    </source>
</evidence>
<dbReference type="GO" id="GO:0051536">
    <property type="term" value="F:iron-sulfur cluster binding"/>
    <property type="evidence" value="ECO:0007669"/>
    <property type="project" value="UniProtKB-KW"/>
</dbReference>
<dbReference type="GO" id="GO:0046872">
    <property type="term" value="F:metal ion binding"/>
    <property type="evidence" value="ECO:0007669"/>
    <property type="project" value="UniProtKB-KW"/>
</dbReference>
<dbReference type="Gene3D" id="3.20.20.70">
    <property type="entry name" value="Aldolase class I"/>
    <property type="match status" value="1"/>
</dbReference>
<keyword evidence="7" id="KW-1185">Reference proteome</keyword>
<dbReference type="Pfam" id="PF04055">
    <property type="entry name" value="Radical_SAM"/>
    <property type="match status" value="1"/>
</dbReference>
<keyword evidence="4" id="KW-0411">Iron-sulfur</keyword>
<dbReference type="Proteomes" id="UP000236178">
    <property type="component" value="Unassembled WGS sequence"/>
</dbReference>
<evidence type="ECO:0000259" key="5">
    <source>
        <dbReference type="PROSITE" id="PS51918"/>
    </source>
</evidence>
<dbReference type="PANTHER" id="PTHR11228:SF7">
    <property type="entry name" value="PQQA PEPTIDE CYCLASE"/>
    <property type="match status" value="1"/>
</dbReference>
<dbReference type="AlphaFoldDB" id="A0A2I0SQA4"/>
<feature type="domain" description="Radical SAM core" evidence="5">
    <location>
        <begin position="76"/>
        <end position="291"/>
    </location>
</feature>
<sequence>MRQLVATPFGEHRLLLRRGSPKAVQLPHSKFEELRTLITVPGSVPGWLVDAVAAQWQMDVSGQALDEVLLLREAGPYEFSRATWEINLGCDYDCEMCYLGEKRFEGLDMQGKRTLLTVMRDAGVLWLQITGGEPLIDPDFLKSYRLANELGMQLEVLSNGSQLRRDRVLDVLRTYPPTKLTLSLYGATADTYDAVTRRRGGFDRFREGVHKALEAGLRIDLSLIIVRTNAHEVDAMRAWATELGVPFREYANISPTIHGTTETLPSQSPEYLTDRKPFTGCPAGVTFFHADPFGRASICKVGREPSIDLTAEGVPGLARLGRIAESLMLRTGGCSGCKLSATCRVCRPMARVFQEAKAPLRNYCQHGERSS</sequence>